<accession>A0A8J6E1R5</accession>
<dbReference type="InterPro" id="IPR042299">
    <property type="entry name" value="Ufd1-like_Nn"/>
</dbReference>
<dbReference type="GO" id="GO:0031593">
    <property type="term" value="F:polyubiquitin modification-dependent protein binding"/>
    <property type="evidence" value="ECO:0007669"/>
    <property type="project" value="TreeGrafter"/>
</dbReference>
<dbReference type="Proteomes" id="UP000717585">
    <property type="component" value="Unassembled WGS sequence"/>
</dbReference>
<dbReference type="GO" id="GO:0006511">
    <property type="term" value="P:ubiquitin-dependent protein catabolic process"/>
    <property type="evidence" value="ECO:0007669"/>
    <property type="project" value="InterPro"/>
</dbReference>
<dbReference type="PANTHER" id="PTHR12555">
    <property type="entry name" value="UBIQUITIN FUSION DEGRADATON PROTEIN 1"/>
    <property type="match status" value="1"/>
</dbReference>
<gene>
    <name evidence="6" type="ORF">J8273_3522</name>
</gene>
<evidence type="ECO:0000259" key="4">
    <source>
        <dbReference type="Pfam" id="PF03152"/>
    </source>
</evidence>
<keyword evidence="2" id="KW-0833">Ubl conjugation pathway</keyword>
<dbReference type="EMBL" id="JAHDYR010000025">
    <property type="protein sequence ID" value="KAG9393386.1"/>
    <property type="molecule type" value="Genomic_DNA"/>
</dbReference>
<evidence type="ECO:0000256" key="3">
    <source>
        <dbReference type="SAM" id="MobiDB-lite"/>
    </source>
</evidence>
<dbReference type="InterPro" id="IPR055417">
    <property type="entry name" value="UFD1_N1"/>
</dbReference>
<evidence type="ECO:0000313" key="6">
    <source>
        <dbReference type="EMBL" id="KAG9393386.1"/>
    </source>
</evidence>
<reference evidence="6" key="1">
    <citation type="submission" date="2021-05" db="EMBL/GenBank/DDBJ databases">
        <title>A free-living protist that lacks canonical eukaryotic 1 DNA replication and segregation systems.</title>
        <authorList>
            <person name="Salas-Leiva D.E."/>
            <person name="Tromer E.C."/>
            <person name="Curtis B.A."/>
            <person name="Jerlstrom-Hultqvist J."/>
            <person name="Kolisko M."/>
            <person name="Yi Z."/>
            <person name="Salas-Leiva J.S."/>
            <person name="Gallot-Lavallee L."/>
            <person name="Kops G.J.P.L."/>
            <person name="Archibald J.M."/>
            <person name="Simpson A.G.B."/>
            <person name="Roger A.J."/>
        </authorList>
    </citation>
    <scope>NUCLEOTIDE SEQUENCE</scope>
    <source>
        <strain evidence="6">BICM</strain>
    </source>
</reference>
<comment type="similarity">
    <text evidence="1">Belongs to the UFD1 family.</text>
</comment>
<proteinExistence type="inferred from homology"/>
<name>A0A8J6E1R5_9EUKA</name>
<dbReference type="Pfam" id="PF24842">
    <property type="entry name" value="UFD1_N2"/>
    <property type="match status" value="1"/>
</dbReference>
<dbReference type="OrthoDB" id="422728at2759"/>
<protein>
    <submittedName>
        <fullName evidence="6">Ubiquitin fusion degradation protein UFD1</fullName>
    </submittedName>
</protein>
<dbReference type="InterPro" id="IPR055418">
    <property type="entry name" value="UFD1_N2"/>
</dbReference>
<dbReference type="PANTHER" id="PTHR12555:SF13">
    <property type="entry name" value="UBIQUITIN RECOGNITION FACTOR IN ER-ASSOCIATED DEGRADATION PROTEIN 1"/>
    <property type="match status" value="1"/>
</dbReference>
<feature type="domain" description="Ubiquitin fusion degradation protein UFD1 N-terminal subdomain 1" evidence="4">
    <location>
        <begin position="2"/>
        <end position="66"/>
    </location>
</feature>
<dbReference type="AlphaFoldDB" id="A0A8J6E1R5"/>
<dbReference type="GO" id="GO:0034098">
    <property type="term" value="C:VCP-NPL4-UFD1 AAA ATPase complex"/>
    <property type="evidence" value="ECO:0007669"/>
    <property type="project" value="TreeGrafter"/>
</dbReference>
<organism evidence="6 7">
    <name type="scientific">Carpediemonas membranifera</name>
    <dbReference type="NCBI Taxonomy" id="201153"/>
    <lineage>
        <taxon>Eukaryota</taxon>
        <taxon>Metamonada</taxon>
        <taxon>Carpediemonas-like organisms</taxon>
        <taxon>Carpediemonas</taxon>
    </lineage>
</organism>
<dbReference type="InterPro" id="IPR004854">
    <property type="entry name" value="Ufd1-like"/>
</dbReference>
<evidence type="ECO:0000259" key="5">
    <source>
        <dbReference type="Pfam" id="PF24842"/>
    </source>
</evidence>
<feature type="compositionally biased region" description="Basic and acidic residues" evidence="3">
    <location>
        <begin position="231"/>
        <end position="247"/>
    </location>
</feature>
<dbReference type="Gene3D" id="2.40.40.50">
    <property type="entry name" value="Ubiquitin fusion degradation protein UFD1, N-terminal domain"/>
    <property type="match status" value="1"/>
</dbReference>
<dbReference type="Gene3D" id="3.10.330.10">
    <property type="match status" value="1"/>
</dbReference>
<dbReference type="GO" id="GO:0036503">
    <property type="term" value="P:ERAD pathway"/>
    <property type="evidence" value="ECO:0007669"/>
    <property type="project" value="TreeGrafter"/>
</dbReference>
<feature type="region of interest" description="Disordered" evidence="3">
    <location>
        <begin position="209"/>
        <end position="262"/>
    </location>
</feature>
<keyword evidence="7" id="KW-1185">Reference proteome</keyword>
<evidence type="ECO:0000256" key="2">
    <source>
        <dbReference type="ARBA" id="ARBA00022786"/>
    </source>
</evidence>
<evidence type="ECO:0000256" key="1">
    <source>
        <dbReference type="ARBA" id="ARBA00006043"/>
    </source>
</evidence>
<dbReference type="Pfam" id="PF03152">
    <property type="entry name" value="UFD1_N1"/>
    <property type="match status" value="1"/>
</dbReference>
<comment type="caution">
    <text evidence="6">The sequence shown here is derived from an EMBL/GenBank/DDBJ whole genome shotgun (WGS) entry which is preliminary data.</text>
</comment>
<evidence type="ECO:0000313" key="7">
    <source>
        <dbReference type="Proteomes" id="UP000717585"/>
    </source>
</evidence>
<sequence>MLNILTQLNYEFPFIFEVTNIATKAFTHVGVLEFTAPEGTCIIPSWLMANLGLQSNDLVKLRHVNLRKATFAKLQAQDTSFLDITDHRAVLEYHLVKFSCLTKNEIIRIHYNNKSYDLRILELKADGEDINAGCIIDTDLSVDFAAPVGYVEPTPEPAKPDQGLSSKARSNISFGAVRKAANGTNTTTSKADNGPVRGVRVLNAGKRKAQDREWFTGQARTISGGTTAGARAEKAEKRAKEEGKDKSSVWVGKPRRITEGQR</sequence>
<feature type="domain" description="Ubiquitin fusion degradation protein UFD1 N-terminal subdomain 2" evidence="5">
    <location>
        <begin position="68"/>
        <end position="147"/>
    </location>
</feature>